<dbReference type="EMBL" id="CP039346">
    <property type="protein sequence ID" value="QCD82155.1"/>
    <property type="molecule type" value="Genomic_DNA"/>
</dbReference>
<dbReference type="AlphaFoldDB" id="A0A4D6KZG6"/>
<accession>A0A4D6KZG6</accession>
<protein>
    <submittedName>
        <fullName evidence="1">Uncharacterized protein</fullName>
    </submittedName>
</protein>
<evidence type="ECO:0000313" key="2">
    <source>
        <dbReference type="Proteomes" id="UP000501690"/>
    </source>
</evidence>
<keyword evidence="2" id="KW-1185">Reference proteome</keyword>
<evidence type="ECO:0000313" key="1">
    <source>
        <dbReference type="EMBL" id="QCD82155.1"/>
    </source>
</evidence>
<name>A0A4D6KZG6_VIGUN</name>
<organism evidence="1 2">
    <name type="scientific">Vigna unguiculata</name>
    <name type="common">Cowpea</name>
    <dbReference type="NCBI Taxonomy" id="3917"/>
    <lineage>
        <taxon>Eukaryota</taxon>
        <taxon>Viridiplantae</taxon>
        <taxon>Streptophyta</taxon>
        <taxon>Embryophyta</taxon>
        <taxon>Tracheophyta</taxon>
        <taxon>Spermatophyta</taxon>
        <taxon>Magnoliopsida</taxon>
        <taxon>eudicotyledons</taxon>
        <taxon>Gunneridae</taxon>
        <taxon>Pentapetalae</taxon>
        <taxon>rosids</taxon>
        <taxon>fabids</taxon>
        <taxon>Fabales</taxon>
        <taxon>Fabaceae</taxon>
        <taxon>Papilionoideae</taxon>
        <taxon>50 kb inversion clade</taxon>
        <taxon>NPAAA clade</taxon>
        <taxon>indigoferoid/millettioid clade</taxon>
        <taxon>Phaseoleae</taxon>
        <taxon>Vigna</taxon>
    </lineage>
</organism>
<sequence>MNSPTRLQAREFGGAYRVLSEPTDPAPKSSLLTIQLGQCLWERIVVKSLQKCLIVVKVE</sequence>
<gene>
    <name evidence="1" type="ORF">DEO72_LG2g2489</name>
</gene>
<dbReference type="Proteomes" id="UP000501690">
    <property type="component" value="Linkage Group LG2"/>
</dbReference>
<proteinExistence type="predicted"/>
<reference evidence="1 2" key="1">
    <citation type="submission" date="2019-04" db="EMBL/GenBank/DDBJ databases">
        <title>An improved genome assembly and genetic linkage map for asparagus bean, Vigna unguiculata ssp. sesquipedialis.</title>
        <authorList>
            <person name="Xia Q."/>
            <person name="Zhang R."/>
            <person name="Dong Y."/>
        </authorList>
    </citation>
    <scope>NUCLEOTIDE SEQUENCE [LARGE SCALE GENOMIC DNA]</scope>
    <source>
        <tissue evidence="1">Leaf</tissue>
    </source>
</reference>